<sequence>MKRTSRRWGWSSRGRWRCATAEVQPGGWVGPKTCVPGERCKVLAVPAPVNEKLNTVFGAAARDARMRLGLTQADVAERVGIAMEVYSRMERGRMLPRAQNLRRLCDVLSVSADVLLGVGPGPSPVPPRAPPGQQEESAELRRLLRTLRELEPARLTAVARVVKAVVSVLPDAPSPAPVSRKKAPVTAKKRRSAG</sequence>
<dbReference type="EMBL" id="RAWB01000083">
    <property type="protein sequence ID" value="RKH62163.1"/>
    <property type="molecule type" value="Genomic_DNA"/>
</dbReference>
<dbReference type="CDD" id="cd00093">
    <property type="entry name" value="HTH_XRE"/>
    <property type="match status" value="1"/>
</dbReference>
<evidence type="ECO:0000259" key="2">
    <source>
        <dbReference type="PROSITE" id="PS50943"/>
    </source>
</evidence>
<evidence type="ECO:0000256" key="1">
    <source>
        <dbReference type="SAM" id="MobiDB-lite"/>
    </source>
</evidence>
<feature type="domain" description="HTH cro/C1-type" evidence="2">
    <location>
        <begin position="62"/>
        <end position="115"/>
    </location>
</feature>
<dbReference type="SUPFAM" id="SSF47413">
    <property type="entry name" value="lambda repressor-like DNA-binding domains"/>
    <property type="match status" value="1"/>
</dbReference>
<dbReference type="Gene3D" id="1.10.260.40">
    <property type="entry name" value="lambda repressor-like DNA-binding domains"/>
    <property type="match status" value="1"/>
</dbReference>
<feature type="compositionally biased region" description="Basic residues" evidence="1">
    <location>
        <begin position="179"/>
        <end position="194"/>
    </location>
</feature>
<dbReference type="Proteomes" id="UP000272888">
    <property type="component" value="Unassembled WGS sequence"/>
</dbReference>
<evidence type="ECO:0000313" key="3">
    <source>
        <dbReference type="EMBL" id="RKH62163.1"/>
    </source>
</evidence>
<organism evidence="3 4">
    <name type="scientific">Corallococcus llansteffanensis</name>
    <dbReference type="NCBI Taxonomy" id="2316731"/>
    <lineage>
        <taxon>Bacteria</taxon>
        <taxon>Pseudomonadati</taxon>
        <taxon>Myxococcota</taxon>
        <taxon>Myxococcia</taxon>
        <taxon>Myxococcales</taxon>
        <taxon>Cystobacterineae</taxon>
        <taxon>Myxococcaceae</taxon>
        <taxon>Corallococcus</taxon>
    </lineage>
</organism>
<evidence type="ECO:0000313" key="4">
    <source>
        <dbReference type="Proteomes" id="UP000272888"/>
    </source>
</evidence>
<proteinExistence type="predicted"/>
<dbReference type="AlphaFoldDB" id="A0A3A8Q0J5"/>
<keyword evidence="4" id="KW-1185">Reference proteome</keyword>
<dbReference type="Pfam" id="PF01381">
    <property type="entry name" value="HTH_3"/>
    <property type="match status" value="1"/>
</dbReference>
<dbReference type="GO" id="GO:0003677">
    <property type="term" value="F:DNA binding"/>
    <property type="evidence" value="ECO:0007669"/>
    <property type="project" value="InterPro"/>
</dbReference>
<reference evidence="4" key="1">
    <citation type="submission" date="2018-09" db="EMBL/GenBank/DDBJ databases">
        <authorList>
            <person name="Livingstone P.G."/>
            <person name="Whitworth D.E."/>
        </authorList>
    </citation>
    <scope>NUCLEOTIDE SEQUENCE [LARGE SCALE GENOMIC DNA]</scope>
    <source>
        <strain evidence="4">CA051B</strain>
    </source>
</reference>
<protein>
    <submittedName>
        <fullName evidence="3">XRE family transcriptional regulator</fullName>
    </submittedName>
</protein>
<dbReference type="PROSITE" id="PS50943">
    <property type="entry name" value="HTH_CROC1"/>
    <property type="match status" value="1"/>
</dbReference>
<comment type="caution">
    <text evidence="3">The sequence shown here is derived from an EMBL/GenBank/DDBJ whole genome shotgun (WGS) entry which is preliminary data.</text>
</comment>
<name>A0A3A8Q0J5_9BACT</name>
<dbReference type="InterPro" id="IPR010982">
    <property type="entry name" value="Lambda_DNA-bd_dom_sf"/>
</dbReference>
<dbReference type="SMART" id="SM00530">
    <property type="entry name" value="HTH_XRE"/>
    <property type="match status" value="1"/>
</dbReference>
<gene>
    <name evidence="3" type="ORF">D7V93_10500</name>
</gene>
<accession>A0A3A8Q0J5</accession>
<dbReference type="InterPro" id="IPR001387">
    <property type="entry name" value="Cro/C1-type_HTH"/>
</dbReference>
<feature type="region of interest" description="Disordered" evidence="1">
    <location>
        <begin position="170"/>
        <end position="194"/>
    </location>
</feature>